<evidence type="ECO:0000313" key="2">
    <source>
        <dbReference type="Proteomes" id="UP000265618"/>
    </source>
</evidence>
<proteinExistence type="predicted"/>
<protein>
    <submittedName>
        <fullName evidence="1">Uncharacterized protein</fullName>
    </submittedName>
</protein>
<organism evidence="1 2">
    <name type="scientific">Kipferlia bialata</name>
    <dbReference type="NCBI Taxonomy" id="797122"/>
    <lineage>
        <taxon>Eukaryota</taxon>
        <taxon>Metamonada</taxon>
        <taxon>Carpediemonas-like organisms</taxon>
        <taxon>Kipferlia</taxon>
    </lineage>
</organism>
<feature type="non-terminal residue" evidence="1">
    <location>
        <position position="1"/>
    </location>
</feature>
<dbReference type="EMBL" id="BDIP01005869">
    <property type="protein sequence ID" value="GIQ90183.1"/>
    <property type="molecule type" value="Genomic_DNA"/>
</dbReference>
<dbReference type="Proteomes" id="UP000265618">
    <property type="component" value="Unassembled WGS sequence"/>
</dbReference>
<evidence type="ECO:0000313" key="1">
    <source>
        <dbReference type="EMBL" id="GIQ90183.1"/>
    </source>
</evidence>
<dbReference type="AlphaFoldDB" id="A0A9K3D6R3"/>
<gene>
    <name evidence="1" type="ORF">KIPB_012881</name>
</gene>
<name>A0A9K3D6R3_9EUKA</name>
<keyword evidence="2" id="KW-1185">Reference proteome</keyword>
<sequence length="39" mass="4286">MVLVLCNGVCHYYTDIAQSEERCGPVDIVVRDGSIESIT</sequence>
<reference evidence="1 2" key="1">
    <citation type="journal article" date="2018" name="PLoS ONE">
        <title>The draft genome of Kipferlia bialata reveals reductive genome evolution in fornicate parasites.</title>
        <authorList>
            <person name="Tanifuji G."/>
            <person name="Takabayashi S."/>
            <person name="Kume K."/>
            <person name="Takagi M."/>
            <person name="Nakayama T."/>
            <person name="Kamikawa R."/>
            <person name="Inagaki Y."/>
            <person name="Hashimoto T."/>
        </authorList>
    </citation>
    <scope>NUCLEOTIDE SEQUENCE [LARGE SCALE GENOMIC DNA]</scope>
    <source>
        <strain evidence="1">NY0173</strain>
    </source>
</reference>
<comment type="caution">
    <text evidence="1">The sequence shown here is derived from an EMBL/GenBank/DDBJ whole genome shotgun (WGS) entry which is preliminary data.</text>
</comment>
<accession>A0A9K3D6R3</accession>